<dbReference type="Pfam" id="PF11739">
    <property type="entry name" value="YdbH-like"/>
    <property type="match status" value="1"/>
</dbReference>
<dbReference type="Proteomes" id="UP000190064">
    <property type="component" value="Unassembled WGS sequence"/>
</dbReference>
<feature type="compositionally biased region" description="Polar residues" evidence="1">
    <location>
        <begin position="136"/>
        <end position="146"/>
    </location>
</feature>
<evidence type="ECO:0000313" key="3">
    <source>
        <dbReference type="Proteomes" id="UP000190064"/>
    </source>
</evidence>
<keyword evidence="3" id="KW-1185">Reference proteome</keyword>
<reference evidence="2" key="1">
    <citation type="submission" date="2017-02" db="EMBL/GenBank/DDBJ databases">
        <title>Draft Genome Sequence of the Salt Water Bacterium Oceanospirillum linum ATCC 11336.</title>
        <authorList>
            <person name="Trachtenberg A.M."/>
            <person name="Carney J.G."/>
            <person name="Linnane J.D."/>
            <person name="Rheaume B.A."/>
            <person name="Pitts N.L."/>
            <person name="Mykles D.L."/>
            <person name="Maclea K.S."/>
        </authorList>
    </citation>
    <scope>NUCLEOTIDE SEQUENCE [LARGE SCALE GENOMIC DNA]</scope>
    <source>
        <strain evidence="2">ATCC 11336</strain>
    </source>
</reference>
<comment type="caution">
    <text evidence="2">The sequence shown here is derived from an EMBL/GenBank/DDBJ whole genome shotgun (WGS) entry which is preliminary data.</text>
</comment>
<dbReference type="AlphaFoldDB" id="A0A1T1HBJ5"/>
<protein>
    <submittedName>
        <fullName evidence="2">Uncharacterized protein</fullName>
    </submittedName>
</protein>
<dbReference type="RefSeq" id="WP_078319597.1">
    <property type="nucleotide sequence ID" value="NZ_FXTS01000003.1"/>
</dbReference>
<gene>
    <name evidence="2" type="ORF">BTA35_0209635</name>
</gene>
<accession>A0A1T1HBJ5</accession>
<organism evidence="2 3">
    <name type="scientific">Oceanospirillum linum</name>
    <dbReference type="NCBI Taxonomy" id="966"/>
    <lineage>
        <taxon>Bacteria</taxon>
        <taxon>Pseudomonadati</taxon>
        <taxon>Pseudomonadota</taxon>
        <taxon>Gammaproteobacteria</taxon>
        <taxon>Oceanospirillales</taxon>
        <taxon>Oceanospirillaceae</taxon>
        <taxon>Oceanospirillum</taxon>
    </lineage>
</organism>
<dbReference type="PROSITE" id="PS51257">
    <property type="entry name" value="PROKAR_LIPOPROTEIN"/>
    <property type="match status" value="1"/>
</dbReference>
<name>A0A1T1HBJ5_OCELI</name>
<dbReference type="EMBL" id="MTSD02000003">
    <property type="protein sequence ID" value="OOV87238.1"/>
    <property type="molecule type" value="Genomic_DNA"/>
</dbReference>
<evidence type="ECO:0000256" key="1">
    <source>
        <dbReference type="SAM" id="MobiDB-lite"/>
    </source>
</evidence>
<sequence length="966" mass="105552">MRFRQFLLVSSAILLGCTLFFALLLSLLAYSHDRWLPPVVNHYIFSEPLGGLPADSLRLELLQLNNWQRLKKLSLSGPENSTLVIEGVSWPVSGELIIDRLDIRLPDQLPAALTLSGAARAEVESVPAEDKPSLKASITSGDQPVSVSERPPSMGWLQQELSLRPEYEQYYRQLKTVVAKLDALRQQYQLHTLAIRSLSLQGVPLNSVIRLQYSKDGSDVKAEDGHWQFSLTAKDLAQAPPGVAEPFFFDLRAQLSDAHQALDVTLQGAESFNSDHLNLPAWLPLKETLSVVQEYLANSPVVVSASDIRLAIQLEASRADLAINIPPMVLHGGGLCSIPLDSRTVALRYLAEQPERLTLSLGSTEDHLVSGACLKEHLDGVGLSALQAWSKGLSPASLEQGGRIRLGLAAPVELNLTEKTLNWAEFSGNWQPHDQQAPALQFHVKGIKLTPDALDFTLQNSFSAELKPQAVFANQSRRLEISSQIDAALAVDLAATSADLQQGFPLIKHAQVEILSSDMALKPVPNDDAALWAPAGFELPVFRHKGEGVLVLDHQADSVSRWSLMHHGEGEALIRHPELKQNIRLPYSSDLDVTAPVSALTADALISKLTGVFTGRLIDRPPLTEISADTPGALLPEVSLGFDLNRDALQLHAEAQLELAHIGEWLKLPSQTQITGGQLDLTGRFDISRARLAKLPEDPVLASPNLMAGLEGDFSIRLNRLGGKADGYEFNQVQLPLQGVLTDGQWHAELTTLKAERIYAGVELTDLAVDLNLSGDLNHKVSPVNARFTGLSAETLGGLVLLDRMNYPFSGGETSELTLDKLDLSEMIALGDRQIKVTGLLNGTLPLRLSDTGIAIRQGRVYSSEGEIVLRENSAWQAMLQQQAALASQLRHLNNLHYDLMQGDIEMNEDGQLTAVLTIRGENKAESQPVNLNFTSEQNILTLLKALRLSDHIDKSLSESAQGMYQ</sequence>
<feature type="region of interest" description="Disordered" evidence="1">
    <location>
        <begin position="126"/>
        <end position="151"/>
    </location>
</feature>
<evidence type="ECO:0000313" key="2">
    <source>
        <dbReference type="EMBL" id="OOV87238.1"/>
    </source>
</evidence>
<proteinExistence type="predicted"/>
<dbReference type="STRING" id="966.BTA35_0209635"/>
<dbReference type="InterPro" id="IPR021730">
    <property type="entry name" value="YdbH"/>
</dbReference>